<evidence type="ECO:0000256" key="1">
    <source>
        <dbReference type="SAM" id="MobiDB-lite"/>
    </source>
</evidence>
<comment type="caution">
    <text evidence="3">The sequence shown here is derived from an EMBL/GenBank/DDBJ whole genome shotgun (WGS) entry which is preliminary data.</text>
</comment>
<dbReference type="Proteomes" id="UP000003111">
    <property type="component" value="Unassembled WGS sequence"/>
</dbReference>
<name>E2S8K9_9ACTN</name>
<organism evidence="3 4">
    <name type="scientific">Aeromicrobium marinum DSM 15272</name>
    <dbReference type="NCBI Taxonomy" id="585531"/>
    <lineage>
        <taxon>Bacteria</taxon>
        <taxon>Bacillati</taxon>
        <taxon>Actinomycetota</taxon>
        <taxon>Actinomycetes</taxon>
        <taxon>Propionibacteriales</taxon>
        <taxon>Nocardioidaceae</taxon>
        <taxon>Aeromicrobium</taxon>
    </lineage>
</organism>
<dbReference type="eggNOG" id="COG3266">
    <property type="taxonomic scope" value="Bacteria"/>
</dbReference>
<dbReference type="HOGENOM" id="CLU_037716_2_0_11"/>
<gene>
    <name evidence="3" type="ORF">HMPREF0063_10366</name>
</gene>
<dbReference type="RefSeq" id="WP_007079246.1">
    <property type="nucleotide sequence ID" value="NZ_CM001024.1"/>
</dbReference>
<evidence type="ECO:0000256" key="2">
    <source>
        <dbReference type="SAM" id="SignalP"/>
    </source>
</evidence>
<sequence length="499" mass="52246">MSLTGRAAVRAAATSVAVAALLLGAGAPGPVDRPVGPDERVVGTSMPDRPTLPTTTVVEAPEPADRAVAMSRLLHVRAEVVVVAGEAAAEELAASAAVRLRAPALSSTAPGLADEIDRLGARTVLVIGGGPGVHPDERLVRAVGREVDAAVSELRPTAADDPPGADVVLLTRDPAADRLAVATAAGAEVVAVPGGDARGEPGAVRALRDGPERPAIVLGPDWADPAYTLDVLRHAPEQPGGGHLVLPGRHLVALYGHPQTAALGLLGEQDPAASVERVRALAAEYAALDAAPVVPTFEIIATIASAGPGADGDYSDETPVGVLRPWVDAARDAGVYVILDLQPGRTDFLTQARLYADLLAEPHVGLALDPEWRLRADQVHLRQIGTVTTAEINAVGDWLAALTRDRRLPQKLFVLHQFSRSMITEREQLATGRAELATVVHVDGQGAQPDKRSTWAVIRDGAPPGLFWGWKNFIDEDLPMATPAETWAVDPRPDLVTYQ</sequence>
<dbReference type="EMBL" id="ACLF03000002">
    <property type="protein sequence ID" value="EFQ84514.1"/>
    <property type="molecule type" value="Genomic_DNA"/>
</dbReference>
<feature type="chain" id="PRO_5039109529" description="Cell wall binding repeat 2" evidence="2">
    <location>
        <begin position="20"/>
        <end position="499"/>
    </location>
</feature>
<evidence type="ECO:0000313" key="4">
    <source>
        <dbReference type="Proteomes" id="UP000003111"/>
    </source>
</evidence>
<protein>
    <recommendedName>
        <fullName evidence="5">Cell wall binding repeat 2</fullName>
    </recommendedName>
</protein>
<feature type="signal peptide" evidence="2">
    <location>
        <begin position="1"/>
        <end position="19"/>
    </location>
</feature>
<dbReference type="AlphaFoldDB" id="E2S8K9"/>
<keyword evidence="2" id="KW-0732">Signal</keyword>
<evidence type="ECO:0000313" key="3">
    <source>
        <dbReference type="EMBL" id="EFQ84514.1"/>
    </source>
</evidence>
<evidence type="ECO:0008006" key="5">
    <source>
        <dbReference type="Google" id="ProtNLM"/>
    </source>
</evidence>
<reference evidence="3" key="1">
    <citation type="submission" date="2010-08" db="EMBL/GenBank/DDBJ databases">
        <authorList>
            <person name="Muzny D."/>
            <person name="Qin X."/>
            <person name="Buhay C."/>
            <person name="Dugan-Rocha S."/>
            <person name="Ding Y."/>
            <person name="Chen G."/>
            <person name="Hawes A."/>
            <person name="Holder M."/>
            <person name="Jhangiani S."/>
            <person name="Johnson A."/>
            <person name="Khan Z."/>
            <person name="Li Z."/>
            <person name="Liu W."/>
            <person name="Liu X."/>
            <person name="Perez L."/>
            <person name="Shen H."/>
            <person name="Wang Q."/>
            <person name="Watt J."/>
            <person name="Xi L."/>
            <person name="Xin Y."/>
            <person name="Zhou J."/>
            <person name="Deng J."/>
            <person name="Jiang H."/>
            <person name="Liu Y."/>
            <person name="Qu J."/>
            <person name="Song X.-Z."/>
            <person name="Zhang L."/>
            <person name="Villasana D."/>
            <person name="Johnson A."/>
            <person name="Liu J."/>
            <person name="Liyanage D."/>
            <person name="Lorensuhewa L."/>
            <person name="Robinson T."/>
            <person name="Song A."/>
            <person name="Song B.-B."/>
            <person name="Dinh H."/>
            <person name="Thornton R."/>
            <person name="Coyle M."/>
            <person name="Francisco L."/>
            <person name="Jackson L."/>
            <person name="Javaid M."/>
            <person name="Korchina V."/>
            <person name="Kovar C."/>
            <person name="Mata R."/>
            <person name="Mathew T."/>
            <person name="Ngo R."/>
            <person name="Nguyen L."/>
            <person name="Nguyen N."/>
            <person name="Okwuonu G."/>
            <person name="Ongeri F."/>
            <person name="Pham C."/>
            <person name="Simmons D."/>
            <person name="Wilczek-Boney K."/>
            <person name="Hale W."/>
            <person name="Jakkamsetti A."/>
            <person name="Pham P."/>
            <person name="Ruth R."/>
            <person name="San Lucas F."/>
            <person name="Warren J."/>
            <person name="Zhang J."/>
            <person name="Zhao Z."/>
            <person name="Zhou C."/>
            <person name="Zhu D."/>
            <person name="Lee S."/>
            <person name="Bess C."/>
            <person name="Blankenburg K."/>
            <person name="Forbes L."/>
            <person name="Fu Q."/>
            <person name="Gubbala S."/>
            <person name="Hirani K."/>
            <person name="Jayaseelan J.C."/>
            <person name="Lara F."/>
            <person name="Munidasa M."/>
            <person name="Palculict T."/>
            <person name="Patil S."/>
            <person name="Pu L.-L."/>
            <person name="Saada N."/>
            <person name="Tang L."/>
            <person name="Weissenberger G."/>
            <person name="Zhu Y."/>
            <person name="Hemphill L."/>
            <person name="Shang Y."/>
            <person name="Youmans B."/>
            <person name="Ayvaz T."/>
            <person name="Ross M."/>
            <person name="Santibanez J."/>
            <person name="Aqrawi P."/>
            <person name="Gross S."/>
            <person name="Joshi V."/>
            <person name="Fowler G."/>
            <person name="Nazareth L."/>
            <person name="Reid J."/>
            <person name="Worley K."/>
            <person name="Petrosino J."/>
            <person name="Highlander S."/>
            <person name="Gibbs R."/>
        </authorList>
    </citation>
    <scope>NUCLEOTIDE SEQUENCE [LARGE SCALE GENOMIC DNA]</scope>
    <source>
        <strain evidence="3">DSM 15272</strain>
    </source>
</reference>
<dbReference type="STRING" id="585531.HMPREF0063_10366"/>
<accession>E2S8K9</accession>
<proteinExistence type="predicted"/>
<keyword evidence="4" id="KW-1185">Reference proteome</keyword>
<feature type="region of interest" description="Disordered" evidence="1">
    <location>
        <begin position="29"/>
        <end position="51"/>
    </location>
</feature>